<reference evidence="5" key="1">
    <citation type="journal article" date="2012" name="PLoS Genet.">
        <title>The genomes of the fungal plant pathogens Cladosporium fulvum and Dothistroma septosporum reveal adaptation to different hosts and lifestyles but also signatures of common ancestry.</title>
        <authorList>
            <person name="de Wit P.J.G.M."/>
            <person name="van der Burgt A."/>
            <person name="Oekmen B."/>
            <person name="Stergiopoulos I."/>
            <person name="Abd-Elsalam K.A."/>
            <person name="Aerts A.L."/>
            <person name="Bahkali A.H."/>
            <person name="Beenen H.G."/>
            <person name="Chettri P."/>
            <person name="Cox M.P."/>
            <person name="Datema E."/>
            <person name="de Vries R.P."/>
            <person name="Dhillon B."/>
            <person name="Ganley A.R."/>
            <person name="Griffiths S.A."/>
            <person name="Guo Y."/>
            <person name="Hamelin R.C."/>
            <person name="Henrissat B."/>
            <person name="Kabir M.S."/>
            <person name="Jashni M.K."/>
            <person name="Kema G."/>
            <person name="Klaubauf S."/>
            <person name="Lapidus A."/>
            <person name="Levasseur A."/>
            <person name="Lindquist E."/>
            <person name="Mehrabi R."/>
            <person name="Ohm R.A."/>
            <person name="Owen T.J."/>
            <person name="Salamov A."/>
            <person name="Schwelm A."/>
            <person name="Schijlen E."/>
            <person name="Sun H."/>
            <person name="van den Burg H.A."/>
            <person name="van Ham R.C.H.J."/>
            <person name="Zhang S."/>
            <person name="Goodwin S.B."/>
            <person name="Grigoriev I.V."/>
            <person name="Collemare J."/>
            <person name="Bradshaw R.E."/>
        </authorList>
    </citation>
    <scope>NUCLEOTIDE SEQUENCE [LARGE SCALE GENOMIC DNA]</scope>
    <source>
        <strain evidence="5">NZE10 / CBS 128990</strain>
    </source>
</reference>
<dbReference type="AlphaFoldDB" id="N1PIF8"/>
<proteinExistence type="predicted"/>
<dbReference type="EMBL" id="KB446542">
    <property type="protein sequence ID" value="EME41914.1"/>
    <property type="molecule type" value="Genomic_DNA"/>
</dbReference>
<evidence type="ECO:0000256" key="1">
    <source>
        <dbReference type="SAM" id="MobiDB-lite"/>
    </source>
</evidence>
<feature type="region of interest" description="Disordered" evidence="1">
    <location>
        <begin position="134"/>
        <end position="159"/>
    </location>
</feature>
<keyword evidence="2" id="KW-1133">Transmembrane helix</keyword>
<evidence type="ECO:0000313" key="4">
    <source>
        <dbReference type="EMBL" id="EME41914.1"/>
    </source>
</evidence>
<keyword evidence="2" id="KW-0472">Membrane</keyword>
<dbReference type="OrthoDB" id="10484097at2759"/>
<protein>
    <submittedName>
        <fullName evidence="4">Uncharacterized protein</fullName>
    </submittedName>
</protein>
<dbReference type="Proteomes" id="UP000016933">
    <property type="component" value="Unassembled WGS sequence"/>
</dbReference>
<feature type="transmembrane region" description="Helical" evidence="2">
    <location>
        <begin position="92"/>
        <end position="112"/>
    </location>
</feature>
<accession>N1PIF8</accession>
<evidence type="ECO:0000313" key="5">
    <source>
        <dbReference type="Proteomes" id="UP000016933"/>
    </source>
</evidence>
<evidence type="ECO:0000256" key="3">
    <source>
        <dbReference type="SAM" id="SignalP"/>
    </source>
</evidence>
<name>N1PIF8_DOTSN</name>
<feature type="signal peptide" evidence="3">
    <location>
        <begin position="1"/>
        <end position="24"/>
    </location>
</feature>
<dbReference type="HOGENOM" id="CLU_1660720_0_0_1"/>
<keyword evidence="2" id="KW-0812">Transmembrane</keyword>
<organism evidence="4 5">
    <name type="scientific">Dothistroma septosporum (strain NZE10 / CBS 128990)</name>
    <name type="common">Red band needle blight fungus</name>
    <name type="synonym">Mycosphaerella pini</name>
    <dbReference type="NCBI Taxonomy" id="675120"/>
    <lineage>
        <taxon>Eukaryota</taxon>
        <taxon>Fungi</taxon>
        <taxon>Dikarya</taxon>
        <taxon>Ascomycota</taxon>
        <taxon>Pezizomycotina</taxon>
        <taxon>Dothideomycetes</taxon>
        <taxon>Dothideomycetidae</taxon>
        <taxon>Mycosphaerellales</taxon>
        <taxon>Mycosphaerellaceae</taxon>
        <taxon>Dothistroma</taxon>
    </lineage>
</organism>
<feature type="chain" id="PRO_5004109865" evidence="3">
    <location>
        <begin position="25"/>
        <end position="159"/>
    </location>
</feature>
<keyword evidence="5" id="KW-1185">Reference proteome</keyword>
<keyword evidence="3" id="KW-0732">Signal</keyword>
<gene>
    <name evidence="4" type="ORF">DOTSEDRAFT_74083</name>
</gene>
<reference evidence="4 5" key="2">
    <citation type="journal article" date="2012" name="PLoS Pathog.">
        <title>Diverse lifestyles and strategies of plant pathogenesis encoded in the genomes of eighteen Dothideomycetes fungi.</title>
        <authorList>
            <person name="Ohm R.A."/>
            <person name="Feau N."/>
            <person name="Henrissat B."/>
            <person name="Schoch C.L."/>
            <person name="Horwitz B.A."/>
            <person name="Barry K.W."/>
            <person name="Condon B.J."/>
            <person name="Copeland A.C."/>
            <person name="Dhillon B."/>
            <person name="Glaser F."/>
            <person name="Hesse C.N."/>
            <person name="Kosti I."/>
            <person name="LaButti K."/>
            <person name="Lindquist E.A."/>
            <person name="Lucas S."/>
            <person name="Salamov A.A."/>
            <person name="Bradshaw R.E."/>
            <person name="Ciuffetti L."/>
            <person name="Hamelin R.C."/>
            <person name="Kema G.H.J."/>
            <person name="Lawrence C."/>
            <person name="Scott J.A."/>
            <person name="Spatafora J.W."/>
            <person name="Turgeon B.G."/>
            <person name="de Wit P.J.G.M."/>
            <person name="Zhong S."/>
            <person name="Goodwin S.B."/>
            <person name="Grigoriev I.V."/>
        </authorList>
    </citation>
    <scope>NUCLEOTIDE SEQUENCE [LARGE SCALE GENOMIC DNA]</scope>
    <source>
        <strain evidence="5">NZE10 / CBS 128990</strain>
    </source>
</reference>
<sequence length="159" mass="17872">MNEPLHAVPFLLASTASVLVCVIASSGLRCTIPTTNISFAVLKPMLPNQCTPELHRLEPDAWPCVRDGASQYIQRVVATDGWQHIQGPGLKYFLMFLSYFGPWLLIAVVHYLERYFERSTRVYRVEDEVVVAEAEELPREGTGGEKDDANPKQLPNERA</sequence>
<evidence type="ECO:0000256" key="2">
    <source>
        <dbReference type="SAM" id="Phobius"/>
    </source>
</evidence>
<feature type="compositionally biased region" description="Basic and acidic residues" evidence="1">
    <location>
        <begin position="136"/>
        <end position="159"/>
    </location>
</feature>